<dbReference type="InterPro" id="IPR004843">
    <property type="entry name" value="Calcineurin-like_PHP"/>
</dbReference>
<dbReference type="PRINTS" id="PR00114">
    <property type="entry name" value="STPHPHTASE"/>
</dbReference>
<reference evidence="2 3" key="1">
    <citation type="submission" date="2015-09" db="EMBL/GenBank/DDBJ databases">
        <title>Genome sequencing project for genomic taxonomy and phylogenomics of Bacillus-like bacteria.</title>
        <authorList>
            <person name="Liu B."/>
            <person name="Wang J."/>
            <person name="Zhu Y."/>
            <person name="Liu G."/>
            <person name="Chen Q."/>
            <person name="Chen Z."/>
            <person name="Lan J."/>
            <person name="Che J."/>
            <person name="Ge C."/>
            <person name="Shi H."/>
            <person name="Pan Z."/>
            <person name="Liu X."/>
        </authorList>
    </citation>
    <scope>NUCLEOTIDE SEQUENCE [LARGE SCALE GENOMIC DNA]</scope>
    <source>
        <strain evidence="2 3">LMG 18435</strain>
    </source>
</reference>
<comment type="caution">
    <text evidence="2">The sequence shown here is derived from an EMBL/GenBank/DDBJ whole genome shotgun (WGS) entry which is preliminary data.</text>
</comment>
<evidence type="ECO:0000313" key="2">
    <source>
        <dbReference type="EMBL" id="KQL53802.1"/>
    </source>
</evidence>
<organism evidence="2 3">
    <name type="scientific">Heyndrickxia shackletonii</name>
    <dbReference type="NCBI Taxonomy" id="157838"/>
    <lineage>
        <taxon>Bacteria</taxon>
        <taxon>Bacillati</taxon>
        <taxon>Bacillota</taxon>
        <taxon>Bacilli</taxon>
        <taxon>Bacillales</taxon>
        <taxon>Bacillaceae</taxon>
        <taxon>Heyndrickxia</taxon>
    </lineage>
</organism>
<evidence type="ECO:0000313" key="3">
    <source>
        <dbReference type="Proteomes" id="UP000051888"/>
    </source>
</evidence>
<dbReference type="STRING" id="157838.AN964_10015"/>
<dbReference type="GO" id="GO:0110154">
    <property type="term" value="P:RNA decapping"/>
    <property type="evidence" value="ECO:0007669"/>
    <property type="project" value="TreeGrafter"/>
</dbReference>
<proteinExistence type="predicted"/>
<dbReference type="PANTHER" id="PTHR42850:SF4">
    <property type="entry name" value="ZINC-DEPENDENT ENDOPOLYPHOSPHATASE"/>
    <property type="match status" value="1"/>
</dbReference>
<protein>
    <recommendedName>
        <fullName evidence="1">Calcineurin-like phosphoesterase domain-containing protein</fullName>
    </recommendedName>
</protein>
<dbReference type="Gene3D" id="3.60.21.10">
    <property type="match status" value="1"/>
</dbReference>
<dbReference type="PATRIC" id="fig|157838.3.peg.2201"/>
<dbReference type="Proteomes" id="UP000051888">
    <property type="component" value="Unassembled WGS sequence"/>
</dbReference>
<dbReference type="SUPFAM" id="SSF56300">
    <property type="entry name" value="Metallo-dependent phosphatases"/>
    <property type="match status" value="1"/>
</dbReference>
<dbReference type="Pfam" id="PF00149">
    <property type="entry name" value="Metallophos"/>
    <property type="match status" value="1"/>
</dbReference>
<feature type="domain" description="Calcineurin-like phosphoesterase" evidence="1">
    <location>
        <begin position="7"/>
        <end position="199"/>
    </location>
</feature>
<dbReference type="InterPro" id="IPR050126">
    <property type="entry name" value="Ap4A_hydrolase"/>
</dbReference>
<dbReference type="GO" id="GO:0008803">
    <property type="term" value="F:bis(5'-nucleosyl)-tetraphosphatase (symmetrical) activity"/>
    <property type="evidence" value="ECO:0007669"/>
    <property type="project" value="TreeGrafter"/>
</dbReference>
<dbReference type="AlphaFoldDB" id="A0A0Q3WWR3"/>
<dbReference type="EMBL" id="LJJC01000004">
    <property type="protein sequence ID" value="KQL53802.1"/>
    <property type="molecule type" value="Genomic_DNA"/>
</dbReference>
<accession>A0A0Q3WWR3</accession>
<dbReference type="CDD" id="cd00144">
    <property type="entry name" value="MPP_PPP_family"/>
    <property type="match status" value="1"/>
</dbReference>
<evidence type="ECO:0000259" key="1">
    <source>
        <dbReference type="Pfam" id="PF00149"/>
    </source>
</evidence>
<name>A0A0Q3WWR3_9BACI</name>
<keyword evidence="3" id="KW-1185">Reference proteome</keyword>
<dbReference type="InterPro" id="IPR029052">
    <property type="entry name" value="Metallo-depent_PP-like"/>
</dbReference>
<dbReference type="GO" id="GO:0005737">
    <property type="term" value="C:cytoplasm"/>
    <property type="evidence" value="ECO:0007669"/>
    <property type="project" value="TreeGrafter"/>
</dbReference>
<dbReference type="InterPro" id="IPR006186">
    <property type="entry name" value="Ser/Thr-sp_prot-phosphatase"/>
</dbReference>
<dbReference type="RefSeq" id="WP_187356769.1">
    <property type="nucleotide sequence ID" value="NZ_JAAIWL010000001.1"/>
</dbReference>
<gene>
    <name evidence="2" type="ORF">AN964_10015</name>
</gene>
<sequence length="252" mass="29458">MGVIENRILVISDIHGCLNEFQELLKLADYKPKSDQLILLGDYVDRGRNSKEVVEFVKELVASNGVIALRGNHDQMFCDWIKKPIETLERYFRNGGLATIQSFLSLNVEEELAEEIDENTYRNWATAILDSNPELIEFLENLPFYYETDSFIFVHAGINPDYEDWKYTSNHEFIWIRDPFLHFDHPFDQTIIHGHTPTFILQNDSNIFYGNKKIGIDGGCVYGKQLNCLEIKNGYFTHYFVKKEGEYYDQEN</sequence>
<dbReference type="PANTHER" id="PTHR42850">
    <property type="entry name" value="METALLOPHOSPHOESTERASE"/>
    <property type="match status" value="1"/>
</dbReference>
<dbReference type="GO" id="GO:0016791">
    <property type="term" value="F:phosphatase activity"/>
    <property type="evidence" value="ECO:0007669"/>
    <property type="project" value="TreeGrafter"/>
</dbReference>